<dbReference type="GO" id="GO:0003677">
    <property type="term" value="F:DNA binding"/>
    <property type="evidence" value="ECO:0007669"/>
    <property type="project" value="UniProtKB-KW"/>
</dbReference>
<dbReference type="GO" id="GO:0006355">
    <property type="term" value="P:regulation of DNA-templated transcription"/>
    <property type="evidence" value="ECO:0007669"/>
    <property type="project" value="InterPro"/>
</dbReference>
<name>A0A0H3ZKT7_VIBSP</name>
<reference evidence="3" key="1">
    <citation type="journal article" date="2015" name="MBio">
        <title>Eco-Evolutionary Dynamics of Episomes among Ecologically Cohesive Bacterial Populations.</title>
        <authorList>
            <person name="Xue H."/>
            <person name="Cordero O.X."/>
            <person name="Camas F.M."/>
            <person name="Trimble W."/>
            <person name="Meyer F."/>
            <person name="Guglielmini J."/>
            <person name="Rocha E.P."/>
            <person name="Polz M.F."/>
        </authorList>
    </citation>
    <scope>NUCLEOTIDE SEQUENCE</scope>
    <source>
        <strain evidence="3">1F_145</strain>
    </source>
</reference>
<dbReference type="Pfam" id="PF00486">
    <property type="entry name" value="Trans_reg_C"/>
    <property type="match status" value="1"/>
</dbReference>
<dbReference type="SUPFAM" id="SSF46894">
    <property type="entry name" value="C-terminal effector domain of the bipartite response regulators"/>
    <property type="match status" value="1"/>
</dbReference>
<protein>
    <recommendedName>
        <fullName evidence="2">OmpR/PhoB-type domain-containing protein</fullName>
    </recommendedName>
</protein>
<dbReference type="EMBL" id="KP795501">
    <property type="protein sequence ID" value="AKN36595.1"/>
    <property type="molecule type" value="Genomic_DNA"/>
</dbReference>
<evidence type="ECO:0000256" key="1">
    <source>
        <dbReference type="ARBA" id="ARBA00023125"/>
    </source>
</evidence>
<keyword evidence="1" id="KW-0238">DNA-binding</keyword>
<evidence type="ECO:0000313" key="3">
    <source>
        <dbReference type="EMBL" id="AKN36595.1"/>
    </source>
</evidence>
<dbReference type="SMART" id="SM00862">
    <property type="entry name" value="Trans_reg_C"/>
    <property type="match status" value="1"/>
</dbReference>
<dbReference type="AlphaFoldDB" id="A0A0H3ZKT7"/>
<dbReference type="Gene3D" id="1.10.10.10">
    <property type="entry name" value="Winged helix-like DNA-binding domain superfamily/Winged helix DNA-binding domain"/>
    <property type="match status" value="1"/>
</dbReference>
<sequence>MYDIECRKISCAFCREVQAIEHVLGISVRSCEGKMFIVLGEKRMGCSQNAVRALCYLCQKKDYLVSKSDIEAYVWQGGVVGMSSLPVLMHEVRRLIRHSRFEIVTIRNKGFVFHDAKQKRLLEQSRVIHQQAVNT</sequence>
<dbReference type="InterPro" id="IPR036388">
    <property type="entry name" value="WH-like_DNA-bd_sf"/>
</dbReference>
<accession>A0A0H3ZKT7</accession>
<evidence type="ECO:0000259" key="2">
    <source>
        <dbReference type="SMART" id="SM00862"/>
    </source>
</evidence>
<dbReference type="GO" id="GO:0000160">
    <property type="term" value="P:phosphorelay signal transduction system"/>
    <property type="evidence" value="ECO:0007669"/>
    <property type="project" value="InterPro"/>
</dbReference>
<dbReference type="InterPro" id="IPR016032">
    <property type="entry name" value="Sig_transdc_resp-reg_C-effctor"/>
</dbReference>
<feature type="domain" description="OmpR/PhoB-type" evidence="2">
    <location>
        <begin position="41"/>
        <end position="113"/>
    </location>
</feature>
<dbReference type="InterPro" id="IPR001867">
    <property type="entry name" value="OmpR/PhoB-type_DNA-bd"/>
</dbReference>
<organism evidence="3">
    <name type="scientific">Vibrio splendidus</name>
    <dbReference type="NCBI Taxonomy" id="29497"/>
    <lineage>
        <taxon>Bacteria</taxon>
        <taxon>Pseudomonadati</taxon>
        <taxon>Pseudomonadota</taxon>
        <taxon>Gammaproteobacteria</taxon>
        <taxon>Vibrionales</taxon>
        <taxon>Vibrionaceae</taxon>
        <taxon>Vibrio</taxon>
    </lineage>
</organism>
<proteinExistence type="predicted"/>